<dbReference type="HOGENOM" id="CLU_018982_2_0_1"/>
<dbReference type="SMART" id="SM01017">
    <property type="entry name" value="Arrestin_C"/>
    <property type="match status" value="1"/>
</dbReference>
<dbReference type="PANTHER" id="PTHR11188">
    <property type="entry name" value="ARRESTIN DOMAIN CONTAINING PROTEIN"/>
    <property type="match status" value="1"/>
</dbReference>
<dbReference type="InterPro" id="IPR011022">
    <property type="entry name" value="Arrestin_C-like"/>
</dbReference>
<evidence type="ECO:0000313" key="5">
    <source>
        <dbReference type="Proteomes" id="UP000054321"/>
    </source>
</evidence>
<dbReference type="FunCoup" id="A0A0C3H7N9">
    <property type="interactions" value="98"/>
</dbReference>
<dbReference type="GO" id="GO:0005886">
    <property type="term" value="C:plasma membrane"/>
    <property type="evidence" value="ECO:0007669"/>
    <property type="project" value="TreeGrafter"/>
</dbReference>
<sequence length="511" mass="56782">MRSIGSFGLVVGRADSIIFEIRLDNEVIVLRGTESEASSQLLKGVLVLSLPASLKVQGIYLKMTGHLRSGFSIRGPRTSGWSNHLGSKTNEIFHHEWSPFAIDGVSDPSSQNTVLPCGNHEWPFELVINGSLPESIEGLAEASLTYKLKATLVRGKLIHDLHTWKPVRIVRTLDPTALELYHTVTMEGIWLNKIEYSIVIPQKAVIFGAAIPIDMKFKFLLNGLRIGTIDCLLLETHELAVPSFVTKAETIWRQSRTVEVWSFEVGEGGEMVDKNEPGSYAVRKIIPLPKELNKCLQDVDVCGIKIRHKLRLHLPVTIFMSPNIPRYPAGSLGRQSSHTCLSLGVIPDAAPLYGEHITDQLCEAVDQLSLVTEECYPRINVPSYNELQHNPFETHEFLSETNGSTSTGTHTSLSSIPQSREIMSQNISLSSAPYVNDITGHRSLSLAIDQYNREHIDYSDFDDLKRVPSYSTAIQSAVPSTSFSEAAPPNYAVTPLNTTMIMIDNSRYEEF</sequence>
<dbReference type="GO" id="GO:0030674">
    <property type="term" value="F:protein-macromolecule adaptor activity"/>
    <property type="evidence" value="ECO:0007669"/>
    <property type="project" value="TreeGrafter"/>
</dbReference>
<reference evidence="5" key="2">
    <citation type="submission" date="2015-01" db="EMBL/GenBank/DDBJ databases">
        <title>Evolutionary Origins and Diversification of the Mycorrhizal Mutualists.</title>
        <authorList>
            <consortium name="DOE Joint Genome Institute"/>
            <consortium name="Mycorrhizal Genomics Consortium"/>
            <person name="Kohler A."/>
            <person name="Kuo A."/>
            <person name="Nagy L.G."/>
            <person name="Floudas D."/>
            <person name="Copeland A."/>
            <person name="Barry K.W."/>
            <person name="Cichocki N."/>
            <person name="Veneault-Fourrey C."/>
            <person name="LaButti K."/>
            <person name="Lindquist E.A."/>
            <person name="Lipzen A."/>
            <person name="Lundell T."/>
            <person name="Morin E."/>
            <person name="Murat C."/>
            <person name="Riley R."/>
            <person name="Ohm R."/>
            <person name="Sun H."/>
            <person name="Tunlid A."/>
            <person name="Henrissat B."/>
            <person name="Grigoriev I.V."/>
            <person name="Hibbett D.S."/>
            <person name="Martin F."/>
        </authorList>
    </citation>
    <scope>NUCLEOTIDE SEQUENCE [LARGE SCALE GENOMIC DNA]</scope>
    <source>
        <strain evidence="5">Zn</strain>
    </source>
</reference>
<reference evidence="4 5" key="1">
    <citation type="submission" date="2014-04" db="EMBL/GenBank/DDBJ databases">
        <authorList>
            <consortium name="DOE Joint Genome Institute"/>
            <person name="Kuo A."/>
            <person name="Martino E."/>
            <person name="Perotto S."/>
            <person name="Kohler A."/>
            <person name="Nagy L.G."/>
            <person name="Floudas D."/>
            <person name="Copeland A."/>
            <person name="Barry K.W."/>
            <person name="Cichocki N."/>
            <person name="Veneault-Fourrey C."/>
            <person name="LaButti K."/>
            <person name="Lindquist E.A."/>
            <person name="Lipzen A."/>
            <person name="Lundell T."/>
            <person name="Morin E."/>
            <person name="Murat C."/>
            <person name="Sun H."/>
            <person name="Tunlid A."/>
            <person name="Henrissat B."/>
            <person name="Grigoriev I.V."/>
            <person name="Hibbett D.S."/>
            <person name="Martin F."/>
            <person name="Nordberg H.P."/>
            <person name="Cantor M.N."/>
            <person name="Hua S.X."/>
        </authorList>
    </citation>
    <scope>NUCLEOTIDE SEQUENCE [LARGE SCALE GENOMIC DNA]</scope>
    <source>
        <strain evidence="4 5">Zn</strain>
    </source>
</reference>
<accession>A0A0C3H7N9</accession>
<comment type="subunit">
    <text evidence="2">Interacts with hulA.</text>
</comment>
<dbReference type="GO" id="GO:0070086">
    <property type="term" value="P:ubiquitin-dependent endocytosis"/>
    <property type="evidence" value="ECO:0007669"/>
    <property type="project" value="TreeGrafter"/>
</dbReference>
<dbReference type="InterPro" id="IPR014752">
    <property type="entry name" value="Arrestin-like_C"/>
</dbReference>
<dbReference type="InParanoid" id="A0A0C3H7N9"/>
<dbReference type="AlphaFoldDB" id="A0A0C3H7N9"/>
<name>A0A0C3H7N9_OIDMZ</name>
<dbReference type="OrthoDB" id="2333384at2759"/>
<dbReference type="STRING" id="913774.A0A0C3H7N9"/>
<gene>
    <name evidence="4" type="ORF">OIDMADRAFT_128584</name>
</gene>
<proteinExistence type="inferred from homology"/>
<dbReference type="Proteomes" id="UP000054321">
    <property type="component" value="Unassembled WGS sequence"/>
</dbReference>
<dbReference type="GO" id="GO:0005829">
    <property type="term" value="C:cytosol"/>
    <property type="evidence" value="ECO:0007669"/>
    <property type="project" value="TreeGrafter"/>
</dbReference>
<evidence type="ECO:0000256" key="2">
    <source>
        <dbReference type="ARBA" id="ARBA00038766"/>
    </source>
</evidence>
<dbReference type="Pfam" id="PF02752">
    <property type="entry name" value="Arrestin_C"/>
    <property type="match status" value="1"/>
</dbReference>
<evidence type="ECO:0000256" key="1">
    <source>
        <dbReference type="ARBA" id="ARBA00005298"/>
    </source>
</evidence>
<evidence type="ECO:0000259" key="3">
    <source>
        <dbReference type="SMART" id="SM01017"/>
    </source>
</evidence>
<dbReference type="Pfam" id="PF00339">
    <property type="entry name" value="Arrestin_N"/>
    <property type="match status" value="1"/>
</dbReference>
<feature type="domain" description="Arrestin C-terminal-like" evidence="3">
    <location>
        <begin position="190"/>
        <end position="323"/>
    </location>
</feature>
<dbReference type="InterPro" id="IPR011021">
    <property type="entry name" value="Arrestin-like_N"/>
</dbReference>
<evidence type="ECO:0000313" key="4">
    <source>
        <dbReference type="EMBL" id="KIM98446.1"/>
    </source>
</evidence>
<dbReference type="Gene3D" id="2.60.40.640">
    <property type="match status" value="1"/>
</dbReference>
<comment type="similarity">
    <text evidence="1">Belongs to the arrestin family.</text>
</comment>
<dbReference type="PANTHER" id="PTHR11188:SF17">
    <property type="entry name" value="FI21816P1"/>
    <property type="match status" value="1"/>
</dbReference>
<keyword evidence="5" id="KW-1185">Reference proteome</keyword>
<dbReference type="InterPro" id="IPR050357">
    <property type="entry name" value="Arrestin_domain-protein"/>
</dbReference>
<organism evidence="4 5">
    <name type="scientific">Oidiodendron maius (strain Zn)</name>
    <dbReference type="NCBI Taxonomy" id="913774"/>
    <lineage>
        <taxon>Eukaryota</taxon>
        <taxon>Fungi</taxon>
        <taxon>Dikarya</taxon>
        <taxon>Ascomycota</taxon>
        <taxon>Pezizomycotina</taxon>
        <taxon>Leotiomycetes</taxon>
        <taxon>Leotiomycetes incertae sedis</taxon>
        <taxon>Myxotrichaceae</taxon>
        <taxon>Oidiodendron</taxon>
    </lineage>
</organism>
<protein>
    <recommendedName>
        <fullName evidence="3">Arrestin C-terminal-like domain-containing protein</fullName>
    </recommendedName>
</protein>
<dbReference type="EMBL" id="KN832880">
    <property type="protein sequence ID" value="KIM98446.1"/>
    <property type="molecule type" value="Genomic_DNA"/>
</dbReference>
<dbReference type="GO" id="GO:0031625">
    <property type="term" value="F:ubiquitin protein ligase binding"/>
    <property type="evidence" value="ECO:0007669"/>
    <property type="project" value="TreeGrafter"/>
</dbReference>